<name>A0A0R3QQ22_9BILA</name>
<evidence type="ECO:0000259" key="1">
    <source>
        <dbReference type="Pfam" id="PF16002"/>
    </source>
</evidence>
<dbReference type="PANTHER" id="PTHR13425">
    <property type="entry name" value="HEADCASE PROTEIN"/>
    <property type="match status" value="1"/>
</dbReference>
<dbReference type="PANTHER" id="PTHR13425:SF3">
    <property type="entry name" value="HEADCASE PROTEIN HOMOLOG"/>
    <property type="match status" value="1"/>
</dbReference>
<dbReference type="WBParaSite" id="BTMF_0000980701-mRNA-1">
    <property type="protein sequence ID" value="BTMF_0000980701-mRNA-1"/>
    <property type="gene ID" value="BTMF_0000980701"/>
</dbReference>
<proteinExistence type="predicted"/>
<evidence type="ECO:0000313" key="4">
    <source>
        <dbReference type="WBParaSite" id="BTMF_0000980701-mRNA-1"/>
    </source>
</evidence>
<sequence length="260" mass="29177">MSSSGKDEGRKWLGCSTPYHVNLSVCTLSSSTSYSVHQTEKVFETPETEFRNRIGSREEKAIVREGSIGNDSKIRSALTSVLAKKNGEKYNFFEDEQVRKTGSIFERRKDMQYVKEALPRARLNGFHIKMEDDCPQGGDDTRLSVLRALGTHNCRTVPCVLCERNLVVYDRYPLIDGTFFLSPVQHSKVAVSMKFETGYLHAICITCMHTEWKCPGCGNSGWFLGSALIVGTLYTYDVLSSTICCIPVCRHCRALSLICT</sequence>
<reference evidence="2 3" key="2">
    <citation type="submission" date="2018-11" db="EMBL/GenBank/DDBJ databases">
        <authorList>
            <consortium name="Pathogen Informatics"/>
        </authorList>
    </citation>
    <scope>NUCLEOTIDE SEQUENCE [LARGE SCALE GENOMIC DNA]</scope>
</reference>
<protein>
    <submittedName>
        <fullName evidence="4">Headcase domain-containing protein</fullName>
    </submittedName>
</protein>
<evidence type="ECO:0000313" key="2">
    <source>
        <dbReference type="EMBL" id="VDO26091.1"/>
    </source>
</evidence>
<dbReference type="AlphaFoldDB" id="A0A0R3QQ22"/>
<keyword evidence="3" id="KW-1185">Reference proteome</keyword>
<accession>A0A0R3QQ22</accession>
<evidence type="ECO:0000313" key="3">
    <source>
        <dbReference type="Proteomes" id="UP000280834"/>
    </source>
</evidence>
<dbReference type="InterPro" id="IPR031947">
    <property type="entry name" value="Headcase_mid"/>
</dbReference>
<dbReference type="Proteomes" id="UP000280834">
    <property type="component" value="Unassembled WGS sequence"/>
</dbReference>
<dbReference type="Pfam" id="PF16002">
    <property type="entry name" value="Headcase"/>
    <property type="match status" value="1"/>
</dbReference>
<gene>
    <name evidence="2" type="ORF">BTMF_LOCUS7858</name>
</gene>
<feature type="domain" description="Headcase middle" evidence="1">
    <location>
        <begin position="100"/>
        <end position="254"/>
    </location>
</feature>
<dbReference type="InterPro" id="IPR026066">
    <property type="entry name" value="Headcase"/>
</dbReference>
<organism evidence="4">
    <name type="scientific">Brugia timori</name>
    <dbReference type="NCBI Taxonomy" id="42155"/>
    <lineage>
        <taxon>Eukaryota</taxon>
        <taxon>Metazoa</taxon>
        <taxon>Ecdysozoa</taxon>
        <taxon>Nematoda</taxon>
        <taxon>Chromadorea</taxon>
        <taxon>Rhabditida</taxon>
        <taxon>Spirurina</taxon>
        <taxon>Spiruromorpha</taxon>
        <taxon>Filarioidea</taxon>
        <taxon>Onchocercidae</taxon>
        <taxon>Brugia</taxon>
    </lineage>
</organism>
<reference evidence="4" key="1">
    <citation type="submission" date="2017-02" db="UniProtKB">
        <authorList>
            <consortium name="WormBaseParasite"/>
        </authorList>
    </citation>
    <scope>IDENTIFICATION</scope>
</reference>
<dbReference type="EMBL" id="UZAG01016127">
    <property type="protein sequence ID" value="VDO26091.1"/>
    <property type="molecule type" value="Genomic_DNA"/>
</dbReference>
<dbReference type="STRING" id="42155.A0A0R3QQ22"/>